<feature type="region of interest" description="Disordered" evidence="2">
    <location>
        <begin position="924"/>
        <end position="962"/>
    </location>
</feature>
<dbReference type="PANTHER" id="PTHR12411">
    <property type="entry name" value="CYSTEINE PROTEASE FAMILY C1-RELATED"/>
    <property type="match status" value="1"/>
</dbReference>
<dbReference type="SMART" id="SM00645">
    <property type="entry name" value="Pept_C1"/>
    <property type="match status" value="1"/>
</dbReference>
<feature type="domain" description="Peptidase C1A papain C-terminal" evidence="3">
    <location>
        <begin position="670"/>
        <end position="892"/>
    </location>
</feature>
<dbReference type="Pfam" id="PF01471">
    <property type="entry name" value="PG_binding_1"/>
    <property type="match status" value="1"/>
</dbReference>
<dbReference type="Pfam" id="PF00112">
    <property type="entry name" value="Peptidase_C1"/>
    <property type="match status" value="1"/>
</dbReference>
<evidence type="ECO:0000313" key="4">
    <source>
        <dbReference type="EMBL" id="MBD2733347.1"/>
    </source>
</evidence>
<dbReference type="InterPro" id="IPR000668">
    <property type="entry name" value="Peptidase_C1A_C"/>
</dbReference>
<dbReference type="Gene3D" id="1.10.101.10">
    <property type="entry name" value="PGBD-like superfamily/PGBD"/>
    <property type="match status" value="1"/>
</dbReference>
<protein>
    <submittedName>
        <fullName evidence="4">Peptidoglycan-binding protein</fullName>
    </submittedName>
</protein>
<dbReference type="SUPFAM" id="SSF54001">
    <property type="entry name" value="Cysteine proteinases"/>
    <property type="match status" value="1"/>
</dbReference>
<organism evidence="4 5">
    <name type="scientific">Nostoc paludosum FACHB-159</name>
    <dbReference type="NCBI Taxonomy" id="2692908"/>
    <lineage>
        <taxon>Bacteria</taxon>
        <taxon>Bacillati</taxon>
        <taxon>Cyanobacteriota</taxon>
        <taxon>Cyanophyceae</taxon>
        <taxon>Nostocales</taxon>
        <taxon>Nostocaceae</taxon>
        <taxon>Nostoc</taxon>
    </lineage>
</organism>
<dbReference type="InterPro" id="IPR038765">
    <property type="entry name" value="Papain-like_cys_pep_sf"/>
</dbReference>
<evidence type="ECO:0000259" key="3">
    <source>
        <dbReference type="SMART" id="SM00645"/>
    </source>
</evidence>
<dbReference type="EMBL" id="JACJTU010000004">
    <property type="protein sequence ID" value="MBD2733347.1"/>
    <property type="molecule type" value="Genomic_DNA"/>
</dbReference>
<dbReference type="InterPro" id="IPR036366">
    <property type="entry name" value="PGBDSf"/>
</dbReference>
<dbReference type="InterPro" id="IPR002477">
    <property type="entry name" value="Peptidoglycan-bd-like"/>
</dbReference>
<evidence type="ECO:0000256" key="2">
    <source>
        <dbReference type="SAM" id="MobiDB-lite"/>
    </source>
</evidence>
<feature type="compositionally biased region" description="Pro residues" evidence="2">
    <location>
        <begin position="928"/>
        <end position="943"/>
    </location>
</feature>
<dbReference type="RefSeq" id="WP_190954115.1">
    <property type="nucleotide sequence ID" value="NZ_JACJTU010000004.1"/>
</dbReference>
<comment type="caution">
    <text evidence="4">The sequence shown here is derived from an EMBL/GenBank/DDBJ whole genome shotgun (WGS) entry which is preliminary data.</text>
</comment>
<evidence type="ECO:0000256" key="1">
    <source>
        <dbReference type="ARBA" id="ARBA00008455"/>
    </source>
</evidence>
<dbReference type="InterPro" id="IPR036365">
    <property type="entry name" value="PGBD-like_sf"/>
</dbReference>
<evidence type="ECO:0000313" key="5">
    <source>
        <dbReference type="Proteomes" id="UP000637383"/>
    </source>
</evidence>
<dbReference type="SUPFAM" id="SSF47090">
    <property type="entry name" value="PGBD-like"/>
    <property type="match status" value="1"/>
</dbReference>
<dbReference type="CDD" id="cd02619">
    <property type="entry name" value="Peptidase_C1"/>
    <property type="match status" value="1"/>
</dbReference>
<name>A0ABR8K563_9NOSO</name>
<reference evidence="4 5" key="1">
    <citation type="journal article" date="2020" name="ISME J.">
        <title>Comparative genomics reveals insights into cyanobacterial evolution and habitat adaptation.</title>
        <authorList>
            <person name="Chen M.Y."/>
            <person name="Teng W.K."/>
            <person name="Zhao L."/>
            <person name="Hu C.X."/>
            <person name="Zhou Y.K."/>
            <person name="Han B.P."/>
            <person name="Song L.R."/>
            <person name="Shu W.S."/>
        </authorList>
    </citation>
    <scope>NUCLEOTIDE SEQUENCE [LARGE SCALE GENOMIC DNA]</scope>
    <source>
        <strain evidence="4 5">FACHB-159</strain>
    </source>
</reference>
<keyword evidence="5" id="KW-1185">Reference proteome</keyword>
<dbReference type="InterPro" id="IPR013128">
    <property type="entry name" value="Peptidase_C1A"/>
</dbReference>
<accession>A0ABR8K563</accession>
<proteinExistence type="inferred from homology"/>
<sequence>MVDKKGTGWIPDYPDVRDYHIGKIKDKLGTKFQDLQITNDAQEPLAEILDLIRNSPGISQDKIEKIEKTIRGSFKLVKAFTLTNQTFLIYGSVGYEVYEIQKLLLKLLKYKDYFQNSTSEISDFIKSLDELNQVFNFNFNEDCKLDSSHCIIEYGYFGKITEKTVNKFNRAFISLEESTNNIVDKNTLYILTCLNQILEARYPSKSQEVKLELEQWEKKLQDILNTILELPNSQELNNKIFSKLLEQYNSSIEISHDERFNLNDNEEDYIGSRNNRVGKLQLRLIQLEEFNGLVTGYFDSLTEQAVRYFQAKYGLKVDGIVGKETWRVVDNLVILKNLSLGSKTPELDSQTVQNNKLLIIAASSPTPIVLYEIILKIFQISELKVEDFISDKGFQRATLNDEKNEEELKKEYFTSENEFQRAKKDLQQAIDFIVKWVSRIISPVAQYTNLETVVKNSLEQLDKSFDKWLSHKLAQPQKQQDEEKIKVFIEVIRELQKQINSEKSNIYYVEQQTNFLKEWDFNPLFIPVALSRILSFKEAVNNLNNKSIKSLQQNRISNSLQKIDEIFKSLVCLQQKIENDNVNLNLQEKRESNNNQFKPEEEKIEVLYRKNLRTVIQILPPQTHVEPELEKEPEFQGNLQTILIEWDLEKRIREKQQGQPNAQKIVNLLLPEFVDLSFWCSPIEDQGSLDSCTAHAGIALMEYFEKRSFDRHIDASRLFLYKVTRNLMHRQGDVGASLRETMKAMALFGVPPEEYWPYQEDKFDEEPTNFCYSFAQSYQALKYFRLNPAGTSEDILLFRIKAVLAAGFPCAFGFTIYDSIDNYSNQRGHIPYPLEKDKVKGGHAAVAVGYEDYKVIENADGMVSQGALLIRNSWGNDWGEGGYGWLPYDYVLKGLTADWWSLLKSEWFETRNFGLVDENNWASDLGTQPPPYQIKSNPVPPRKPNNQTESDAKKVKKNNQLD</sequence>
<gene>
    <name evidence="4" type="ORF">H6H03_05380</name>
</gene>
<dbReference type="Proteomes" id="UP000637383">
    <property type="component" value="Unassembled WGS sequence"/>
</dbReference>
<dbReference type="Gene3D" id="3.90.70.10">
    <property type="entry name" value="Cysteine proteinases"/>
    <property type="match status" value="1"/>
</dbReference>
<comment type="similarity">
    <text evidence="1">Belongs to the peptidase C1 family.</text>
</comment>